<dbReference type="OrthoDB" id="1716816at2759"/>
<dbReference type="InterPro" id="IPR036188">
    <property type="entry name" value="FAD/NAD-bd_sf"/>
</dbReference>
<evidence type="ECO:0000313" key="6">
    <source>
        <dbReference type="Proteomes" id="UP000613740"/>
    </source>
</evidence>
<dbReference type="EMBL" id="JAEHOD010000020">
    <property type="protein sequence ID" value="KAG2447900.1"/>
    <property type="molecule type" value="Genomic_DNA"/>
</dbReference>
<dbReference type="EC" id="1.14.13.168" evidence="3"/>
<dbReference type="PANTHER" id="PTHR43539:SF91">
    <property type="entry name" value="FAD-DEPENDENT URATE HYDROXYLASE"/>
    <property type="match status" value="1"/>
</dbReference>
<evidence type="ECO:0000313" key="5">
    <source>
        <dbReference type="EMBL" id="KAG2447900.1"/>
    </source>
</evidence>
<dbReference type="InterPro" id="IPR050982">
    <property type="entry name" value="Auxin_biosynth/cation_transpt"/>
</dbReference>
<evidence type="ECO:0000256" key="4">
    <source>
        <dbReference type="ARBA" id="ARBA00047707"/>
    </source>
</evidence>
<keyword evidence="6" id="KW-1185">Reference proteome</keyword>
<dbReference type="Pfam" id="PF13738">
    <property type="entry name" value="Pyr_redox_3"/>
    <property type="match status" value="1"/>
</dbReference>
<comment type="catalytic activity">
    <reaction evidence="4">
        <text>indole-3-pyruvate + NADPH + O2 + H(+) = (indol-3-yl)acetate + CO2 + NADP(+) + H2O</text>
        <dbReference type="Rhea" id="RHEA:34331"/>
        <dbReference type="ChEBI" id="CHEBI:15377"/>
        <dbReference type="ChEBI" id="CHEBI:15378"/>
        <dbReference type="ChEBI" id="CHEBI:15379"/>
        <dbReference type="ChEBI" id="CHEBI:16526"/>
        <dbReference type="ChEBI" id="CHEBI:17640"/>
        <dbReference type="ChEBI" id="CHEBI:30854"/>
        <dbReference type="ChEBI" id="CHEBI:57783"/>
        <dbReference type="ChEBI" id="CHEBI:58349"/>
        <dbReference type="EC" id="1.14.13.168"/>
    </reaction>
</comment>
<proteinExistence type="inferred from homology"/>
<dbReference type="AlphaFoldDB" id="A0A835WJ79"/>
<gene>
    <name evidence="5" type="ORF">HYH02_007354</name>
</gene>
<reference evidence="5" key="1">
    <citation type="journal article" date="2020" name="bioRxiv">
        <title>Comparative genomics of Chlamydomonas.</title>
        <authorList>
            <person name="Craig R.J."/>
            <person name="Hasan A.R."/>
            <person name="Ness R.W."/>
            <person name="Keightley P.D."/>
        </authorList>
    </citation>
    <scope>NUCLEOTIDE SEQUENCE</scope>
    <source>
        <strain evidence="5">CCAP 11/173</strain>
    </source>
</reference>
<comment type="similarity">
    <text evidence="1">Belongs to the FMO family.</text>
</comment>
<dbReference type="Proteomes" id="UP000613740">
    <property type="component" value="Unassembled WGS sequence"/>
</dbReference>
<dbReference type="GO" id="GO:0103075">
    <property type="term" value="F:indole-3-pyruvate monooxygenase activity"/>
    <property type="evidence" value="ECO:0007669"/>
    <property type="project" value="UniProtKB-EC"/>
</dbReference>
<organism evidence="5 6">
    <name type="scientific">Chlamydomonas schloesseri</name>
    <dbReference type="NCBI Taxonomy" id="2026947"/>
    <lineage>
        <taxon>Eukaryota</taxon>
        <taxon>Viridiplantae</taxon>
        <taxon>Chlorophyta</taxon>
        <taxon>core chlorophytes</taxon>
        <taxon>Chlorophyceae</taxon>
        <taxon>CS clade</taxon>
        <taxon>Chlamydomonadales</taxon>
        <taxon>Chlamydomonadaceae</taxon>
        <taxon>Chlamydomonas</taxon>
    </lineage>
</organism>
<dbReference type="PRINTS" id="PR00368">
    <property type="entry name" value="FADPNR"/>
</dbReference>
<dbReference type="Gene3D" id="3.50.50.60">
    <property type="entry name" value="FAD/NAD(P)-binding domain"/>
    <property type="match status" value="1"/>
</dbReference>
<sequence>MPVGLAKLESELQDALQKLAYPDKPWTRGIAGPNGEHVFEVVIVGGGQCGLTAAFGLMREHVDNILVLDENESGKEGPWVTYARMVTLRTNKALTGPDLGVPQLVFQSYYEAKYGKEAWEALDKIPREEWMAYLCWYRRVLGIPVQNSTKVDLIRPLPEGPRGCLYEVVVNTPTCTGSRIYARKVVLATGIQGGGEWHIPGFIKAAVPRHMYAHTSEPIDFEGLRGKKVAILGGGASAFDNAQYGLERGVGEVHVFVRRPELPRINPIRYMEFSGFLKHFSDLDDATKYAGIDFFMQFNQPPTNCTFNRAARFPGFRLHTGAPWTGLEVEPDGRRVRVTTPQGLEAFDFLIVSTGLLTDTKLRPELREVADQIATWADRYTPADPGCRNPLIDMHPYLGPCFEYQPKRAGERAPHLAGLFAYNYSALVSLGLSASALSGMKYAIHKLISGITRQLFLDDREMFIGDFLNYRTEEFLGVWPLPAAAAAGMAAEPAEEQQEQQAQAVAVAAAAAGGVIEKEEEMVDAAAKAAAKLVIAQ</sequence>
<comment type="caution">
    <text evidence="5">The sequence shown here is derived from an EMBL/GenBank/DDBJ whole genome shotgun (WGS) entry which is preliminary data.</text>
</comment>
<keyword evidence="2" id="KW-0560">Oxidoreductase</keyword>
<dbReference type="SUPFAM" id="SSF51905">
    <property type="entry name" value="FAD/NAD(P)-binding domain"/>
    <property type="match status" value="1"/>
</dbReference>
<dbReference type="GO" id="GO:0050660">
    <property type="term" value="F:flavin adenine dinucleotide binding"/>
    <property type="evidence" value="ECO:0007669"/>
    <property type="project" value="TreeGrafter"/>
</dbReference>
<evidence type="ECO:0000256" key="3">
    <source>
        <dbReference type="ARBA" id="ARBA00039148"/>
    </source>
</evidence>
<protein>
    <recommendedName>
        <fullName evidence="3">indole-3-pyruvate monooxygenase</fullName>
        <ecNumber evidence="3">1.14.13.168</ecNumber>
    </recommendedName>
</protein>
<dbReference type="PANTHER" id="PTHR43539">
    <property type="entry name" value="FLAVIN-BINDING MONOOXYGENASE-LIKE PROTEIN (AFU_ORTHOLOGUE AFUA_4G09220)"/>
    <property type="match status" value="1"/>
</dbReference>
<name>A0A835WJ79_9CHLO</name>
<evidence type="ECO:0000256" key="2">
    <source>
        <dbReference type="ARBA" id="ARBA00023002"/>
    </source>
</evidence>
<accession>A0A835WJ79</accession>
<evidence type="ECO:0000256" key="1">
    <source>
        <dbReference type="ARBA" id="ARBA00009183"/>
    </source>
</evidence>